<evidence type="ECO:0000313" key="1">
    <source>
        <dbReference type="EMBL" id="CYU81942.1"/>
    </source>
</evidence>
<accession>A0A123T2D3</accession>
<dbReference type="Proteomes" id="UP000073494">
    <property type="component" value="Unassembled WGS sequence"/>
</dbReference>
<evidence type="ECO:0000313" key="3">
    <source>
        <dbReference type="EMBL" id="NVH36910.1"/>
    </source>
</evidence>
<evidence type="ECO:0000313" key="2">
    <source>
        <dbReference type="EMBL" id="CYU95303.1"/>
    </source>
</evidence>
<dbReference type="Proteomes" id="UP000072794">
    <property type="component" value="Unassembled WGS sequence"/>
</dbReference>
<reference evidence="4 5" key="1">
    <citation type="submission" date="2016-02" db="EMBL/GenBank/DDBJ databases">
        <authorList>
            <consortium name="Pathogen Informatics"/>
        </authorList>
    </citation>
    <scope>NUCLEOTIDE SEQUENCE [LARGE SCALE GENOMIC DNA]</scope>
    <source>
        <strain evidence="1 4">LSS52</strain>
        <strain evidence="2 5">LSS54</strain>
    </source>
</reference>
<gene>
    <name evidence="1" type="ORF">ERS132414_00958</name>
    <name evidence="2" type="ORF">ERS132416_01209</name>
    <name evidence="3" type="ORF">HU146_06525</name>
</gene>
<dbReference type="EMBL" id="JABXEU010000017">
    <property type="protein sequence ID" value="NVH36910.1"/>
    <property type="molecule type" value="Genomic_DNA"/>
</dbReference>
<dbReference type="EMBL" id="FIHD01000019">
    <property type="protein sequence ID" value="CYU95303.1"/>
    <property type="molecule type" value="Genomic_DNA"/>
</dbReference>
<organism evidence="1 4">
    <name type="scientific">Streptococcus suis</name>
    <dbReference type="NCBI Taxonomy" id="1307"/>
    <lineage>
        <taxon>Bacteria</taxon>
        <taxon>Bacillati</taxon>
        <taxon>Bacillota</taxon>
        <taxon>Bacilli</taxon>
        <taxon>Lactobacillales</taxon>
        <taxon>Streptococcaceae</taxon>
        <taxon>Streptococcus</taxon>
    </lineage>
</organism>
<sequence length="59" mass="6612">MKKNRGINILLTFFVLTLIAFNNVAIFAPSAEKKYLNEPYEISVRSYSNSDGLDLGKAD</sequence>
<proteinExistence type="predicted"/>
<name>A0A123T2D3_STRSU</name>
<dbReference type="NCBIfam" id="NF040904">
    <property type="entry name" value="PhrA_Strep"/>
    <property type="match status" value="1"/>
</dbReference>
<dbReference type="Proteomes" id="UP000548355">
    <property type="component" value="Unassembled WGS sequence"/>
</dbReference>
<evidence type="ECO:0000313" key="4">
    <source>
        <dbReference type="Proteomes" id="UP000072794"/>
    </source>
</evidence>
<dbReference type="AlphaFoldDB" id="A0A123T2D3"/>
<protein>
    <submittedName>
        <fullName evidence="1">Secreted protein</fullName>
    </submittedName>
</protein>
<evidence type="ECO:0000313" key="5">
    <source>
        <dbReference type="Proteomes" id="UP000073494"/>
    </source>
</evidence>
<reference evidence="3 6" key="2">
    <citation type="submission" date="2020-06" db="EMBL/GenBank/DDBJ databases">
        <title>Pan-genome analysis of Streptococcus suis serotype 2 revealed genomic diversity among strains of different virulence.</title>
        <authorList>
            <person name="Guo G."/>
            <person name="Zhang W."/>
        </authorList>
    </citation>
    <scope>NUCLEOTIDE SEQUENCE [LARGE SCALE GENOMIC DNA]</scope>
    <source>
        <strain evidence="3 6">ZJ92091101</strain>
    </source>
</reference>
<dbReference type="EMBL" id="FIHA01000015">
    <property type="protein sequence ID" value="CYU81942.1"/>
    <property type="molecule type" value="Genomic_DNA"/>
</dbReference>
<dbReference type="RefSeq" id="WP_024408875.1">
    <property type="nucleotide sequence ID" value="NZ_CEDY01000007.1"/>
</dbReference>
<evidence type="ECO:0000313" key="6">
    <source>
        <dbReference type="Proteomes" id="UP000548355"/>
    </source>
</evidence>